<organism evidence="2">
    <name type="scientific">Amblyomma sculptum</name>
    <name type="common">Tick</name>
    <dbReference type="NCBI Taxonomy" id="1581419"/>
    <lineage>
        <taxon>Eukaryota</taxon>
        <taxon>Metazoa</taxon>
        <taxon>Ecdysozoa</taxon>
        <taxon>Arthropoda</taxon>
        <taxon>Chelicerata</taxon>
        <taxon>Arachnida</taxon>
        <taxon>Acari</taxon>
        <taxon>Parasitiformes</taxon>
        <taxon>Ixodida</taxon>
        <taxon>Ixodoidea</taxon>
        <taxon>Ixodidae</taxon>
        <taxon>Amblyomminae</taxon>
        <taxon>Amblyomma</taxon>
    </lineage>
</organism>
<reference evidence="2" key="1">
    <citation type="submission" date="2016-09" db="EMBL/GenBank/DDBJ databases">
        <authorList>
            <person name="Capua I."/>
            <person name="De Benedictis P."/>
            <person name="Joannis T."/>
            <person name="Lombin L.H."/>
            <person name="Cattoli G."/>
        </authorList>
    </citation>
    <scope>NUCLEOTIDE SEQUENCE</scope>
</reference>
<feature type="compositionally biased region" description="Low complexity" evidence="1">
    <location>
        <begin position="134"/>
        <end position="155"/>
    </location>
</feature>
<evidence type="ECO:0000313" key="2">
    <source>
        <dbReference type="EMBL" id="JAU00686.1"/>
    </source>
</evidence>
<dbReference type="EMBL" id="GFAA01002749">
    <property type="protein sequence ID" value="JAU00686.1"/>
    <property type="molecule type" value="mRNA"/>
</dbReference>
<feature type="compositionally biased region" description="Basic and acidic residues" evidence="1">
    <location>
        <begin position="38"/>
        <end position="47"/>
    </location>
</feature>
<feature type="compositionally biased region" description="Polar residues" evidence="1">
    <location>
        <begin position="117"/>
        <end position="128"/>
    </location>
</feature>
<proteinExistence type="evidence at transcript level"/>
<feature type="compositionally biased region" description="Low complexity" evidence="1">
    <location>
        <begin position="692"/>
        <end position="706"/>
    </location>
</feature>
<feature type="compositionally biased region" description="Basic residues" evidence="1">
    <location>
        <begin position="161"/>
        <end position="173"/>
    </location>
</feature>
<feature type="region of interest" description="Disordered" evidence="1">
    <location>
        <begin position="82"/>
        <end position="293"/>
    </location>
</feature>
<feature type="compositionally biased region" description="Basic and acidic residues" evidence="1">
    <location>
        <begin position="251"/>
        <end position="271"/>
    </location>
</feature>
<reference evidence="2" key="2">
    <citation type="journal article" date="2017" name="Front. Cell. Infect. Microbiol.">
        <title>Analysis of the Salivary Gland Transcriptome of Unfed and Partially Fed Amblyomma sculptum Ticks and Descriptive Proteome of the Saliva.</title>
        <authorList>
            <person name="Esteves E."/>
            <person name="Maruyama S.R."/>
            <person name="Kawahara R."/>
            <person name="Fujita A."/>
            <person name="Martins L.A."/>
            <person name="Righi A.A."/>
            <person name="Costa F.B."/>
            <person name="Palmisano G."/>
            <person name="Labruna M.B."/>
            <person name="Sa-Nunes A."/>
            <person name="Ribeiro J.M.C."/>
            <person name="Fogaca A.C."/>
        </authorList>
    </citation>
    <scope>NUCLEOTIDE SEQUENCE</scope>
</reference>
<feature type="non-terminal residue" evidence="2">
    <location>
        <position position="726"/>
    </location>
</feature>
<feature type="compositionally biased region" description="Low complexity" evidence="1">
    <location>
        <begin position="272"/>
        <end position="293"/>
    </location>
</feature>
<protein>
    <submittedName>
        <fullName evidence="2">Uncharacterized protein</fullName>
    </submittedName>
</protein>
<name>A0A1E1XN58_AMBSC</name>
<feature type="region of interest" description="Disordered" evidence="1">
    <location>
        <begin position="27"/>
        <end position="50"/>
    </location>
</feature>
<feature type="region of interest" description="Disordered" evidence="1">
    <location>
        <begin position="684"/>
        <end position="709"/>
    </location>
</feature>
<feature type="compositionally biased region" description="Low complexity" evidence="1">
    <location>
        <begin position="221"/>
        <end position="231"/>
    </location>
</feature>
<accession>A0A1E1XN58</accession>
<feature type="non-terminal residue" evidence="2">
    <location>
        <position position="1"/>
    </location>
</feature>
<feature type="compositionally biased region" description="Polar residues" evidence="1">
    <location>
        <begin position="87"/>
        <end position="98"/>
    </location>
</feature>
<dbReference type="AlphaFoldDB" id="A0A1E1XN58"/>
<sequence>ADESDARMDGSASMACSIQDLVNEELGLGKNSASSGKQTDEPREKVKLYKPSVSEIDRALEDVSLNDSNQLVGKLIGVARRHIKEPAQQQPSSNNSKARQQEDSCFKRPLATAPRTRPSQPLTPTSSALRAPLSRKSSSTSVLSSSSSSRIASSRTAQSPRKCKSHLPSKHKGVPSTDSSDHSTSMKSVTKRLQRAPASPQHRHRTVPRHVDSIEMPRQISRLSSLSSPDLRSSKIQASDRHSVTRLNSSKSDENLIVPEKDAIAEREKGAGSRNTGSTGRSRGASSDSSGMSVSKFLTASSLGQSPIHLLTNSEDRSGPAPLGLLLPMGFAQCPVVNLGKVCAGAQHAVTIMLLNPTAKTECYGLHESSVRVAGQAPGQHETVAAEFPHRHIVCAGCVSEVQGFFVSTCPGAVEIDISIAVEDKTGNLTKNVHKLSLSAQVEHPHLRLEPSQGLNFEGLHFDAEQGDGSRCSRELTVVNESSCPVPVSVSVRGGNGVFSLRLKDATTHKLGQAAAVLHAILPSKVEQGATRLLVECSTKDAQCLAINAEIEIEVNGCLLFRKILATVGLSASIVAPSLSLEGISSDESIEVGGGKGQATVLLLRNDGPCSLGLELSAGPLFRVSPRKARIPAKDSIELFIRAAEAAGSPAVPQATTSTSALEAVLVPQGFKVALARLVGPSQRHMNRDTAGSSVASSQSGVGSSDRSVRTLESNRRVLLWTKMHA</sequence>
<evidence type="ECO:0000256" key="1">
    <source>
        <dbReference type="SAM" id="MobiDB-lite"/>
    </source>
</evidence>
<feature type="compositionally biased region" description="Polar residues" evidence="1">
    <location>
        <begin position="176"/>
        <end position="188"/>
    </location>
</feature>